<keyword evidence="4 10" id="KW-0489">Methyltransferase</keyword>
<dbReference type="InterPro" id="IPR015947">
    <property type="entry name" value="PUA-like_sf"/>
</dbReference>
<keyword evidence="6" id="KW-0949">S-adenosyl-L-methionine</keyword>
<organism evidence="10 11">
    <name type="scientific">Pontibacter ramchanderi</name>
    <dbReference type="NCBI Taxonomy" id="1179743"/>
    <lineage>
        <taxon>Bacteria</taxon>
        <taxon>Pseudomonadati</taxon>
        <taxon>Bacteroidota</taxon>
        <taxon>Cytophagia</taxon>
        <taxon>Cytophagales</taxon>
        <taxon>Hymenobacteraceae</taxon>
        <taxon>Pontibacter</taxon>
    </lineage>
</organism>
<evidence type="ECO:0000256" key="4">
    <source>
        <dbReference type="ARBA" id="ARBA00022603"/>
    </source>
</evidence>
<evidence type="ECO:0000259" key="9">
    <source>
        <dbReference type="SMART" id="SM00359"/>
    </source>
</evidence>
<dbReference type="GO" id="GO:0032259">
    <property type="term" value="P:methylation"/>
    <property type="evidence" value="ECO:0007669"/>
    <property type="project" value="UniProtKB-KW"/>
</dbReference>
<evidence type="ECO:0000256" key="1">
    <source>
        <dbReference type="ARBA" id="ARBA00004496"/>
    </source>
</evidence>
<dbReference type="AlphaFoldDB" id="A0A2N3V1R5"/>
<dbReference type="Proteomes" id="UP000233782">
    <property type="component" value="Unassembled WGS sequence"/>
</dbReference>
<dbReference type="PANTHER" id="PTHR42873">
    <property type="entry name" value="RIBOSOMAL RNA LARGE SUBUNIT METHYLTRANSFERASE"/>
    <property type="match status" value="1"/>
</dbReference>
<dbReference type="Gene3D" id="3.30.750.80">
    <property type="entry name" value="RNA methyltransferase domain (HRMD) like"/>
    <property type="match status" value="1"/>
</dbReference>
<dbReference type="SUPFAM" id="SSF53335">
    <property type="entry name" value="S-adenosyl-L-methionine-dependent methyltransferases"/>
    <property type="match status" value="1"/>
</dbReference>
<dbReference type="CDD" id="cd21153">
    <property type="entry name" value="PUA_RlmI"/>
    <property type="match status" value="1"/>
</dbReference>
<sequence>MSFTKLYLAKGKEHSLKRFHPWVFSGAIKRIEGTEPEEGDTVEVYSNQREFLGMGHWAPGSIAVRVFSFEQVEPDYAFWKGKVQQAYDYRSRLGLIDNPHTDVYRLVYAEGDGVPGLIVDMYKDTAVIQTHSVGMYLVREHVAKALQEIYGPQLKAVYDKSAESLPAKSPVQAANGYLFGETSGGVVVTENENQFFIDWEGGQKTGFFIDQRENRALLARYVKDKSVLNTFCYTGGFSVYALNAGAKEVHSVDVSKKAIELTIKNGELSQASERHEAYAEDTFEFLKGKEDRYDVIILDPPAFAKSQKVRHNAVMGYKRLNAEAMKRIKPGGILFTFSCSQVVDKYLFNNTVMAAAIEAGRNIKIMHHLSQPADHPISIFHPEGEYLKGLVLFVE</sequence>
<feature type="domain" description="PUA" evidence="9">
    <location>
        <begin position="4"/>
        <end position="88"/>
    </location>
</feature>
<dbReference type="InterPro" id="IPR041532">
    <property type="entry name" value="RlmI-like_PUA"/>
</dbReference>
<dbReference type="GO" id="GO:0003723">
    <property type="term" value="F:RNA binding"/>
    <property type="evidence" value="ECO:0007669"/>
    <property type="project" value="UniProtKB-KW"/>
</dbReference>
<comment type="subcellular location">
    <subcellularLocation>
        <location evidence="1">Cytoplasm</location>
    </subcellularLocation>
</comment>
<dbReference type="GO" id="GO:0005737">
    <property type="term" value="C:cytoplasm"/>
    <property type="evidence" value="ECO:0007669"/>
    <property type="project" value="UniProtKB-SubCell"/>
</dbReference>
<reference evidence="10 11" key="1">
    <citation type="submission" date="2017-12" db="EMBL/GenBank/DDBJ databases">
        <title>Genomic Encyclopedia of Type Strains, Phase III (KMG-III): the genomes of soil and plant-associated and newly described type strains.</title>
        <authorList>
            <person name="Whitman W."/>
        </authorList>
    </citation>
    <scope>NUCLEOTIDE SEQUENCE [LARGE SCALE GENOMIC DNA]</scope>
    <source>
        <strain evidence="10 11">LP43</strain>
    </source>
</reference>
<keyword evidence="3" id="KW-0698">rRNA processing</keyword>
<evidence type="ECO:0000256" key="7">
    <source>
        <dbReference type="ARBA" id="ARBA00022884"/>
    </source>
</evidence>
<keyword evidence="7" id="KW-0694">RNA-binding</keyword>
<evidence type="ECO:0000313" key="10">
    <source>
        <dbReference type="EMBL" id="PKV75557.1"/>
    </source>
</evidence>
<keyword evidence="11" id="KW-1185">Reference proteome</keyword>
<dbReference type="Pfam" id="PF10672">
    <property type="entry name" value="Methyltrans_SAM"/>
    <property type="match status" value="1"/>
</dbReference>
<accession>A0A2N3V1R5</accession>
<name>A0A2N3V1R5_9BACT</name>
<dbReference type="OrthoDB" id="9805492at2"/>
<dbReference type="RefSeq" id="WP_101442783.1">
    <property type="nucleotide sequence ID" value="NZ_PJMU01000001.1"/>
</dbReference>
<keyword evidence="2" id="KW-0963">Cytoplasm</keyword>
<dbReference type="PROSITE" id="PS50890">
    <property type="entry name" value="PUA"/>
    <property type="match status" value="1"/>
</dbReference>
<dbReference type="InterPro" id="IPR019614">
    <property type="entry name" value="SAM-dep_methyl-trfase"/>
</dbReference>
<dbReference type="InterPro" id="IPR036974">
    <property type="entry name" value="PUA_sf"/>
</dbReference>
<dbReference type="SMART" id="SM00359">
    <property type="entry name" value="PUA"/>
    <property type="match status" value="1"/>
</dbReference>
<dbReference type="Gene3D" id="2.30.130.10">
    <property type="entry name" value="PUA domain"/>
    <property type="match status" value="1"/>
</dbReference>
<dbReference type="EMBL" id="PJMU01000001">
    <property type="protein sequence ID" value="PKV75557.1"/>
    <property type="molecule type" value="Genomic_DNA"/>
</dbReference>
<evidence type="ECO:0000256" key="2">
    <source>
        <dbReference type="ARBA" id="ARBA00022490"/>
    </source>
</evidence>
<gene>
    <name evidence="10" type="ORF">BD749_0500</name>
</gene>
<dbReference type="InterPro" id="IPR029063">
    <property type="entry name" value="SAM-dependent_MTases_sf"/>
</dbReference>
<comment type="caution">
    <text evidence="10">The sequence shown here is derived from an EMBL/GenBank/DDBJ whole genome shotgun (WGS) entry which is preliminary data.</text>
</comment>
<dbReference type="Gene3D" id="3.40.50.150">
    <property type="entry name" value="Vaccinia Virus protein VP39"/>
    <property type="match status" value="1"/>
</dbReference>
<evidence type="ECO:0000313" key="11">
    <source>
        <dbReference type="Proteomes" id="UP000233782"/>
    </source>
</evidence>
<dbReference type="PANTHER" id="PTHR42873:SF1">
    <property type="entry name" value="S-ADENOSYLMETHIONINE-DEPENDENT METHYLTRANSFERASE DOMAIN-CONTAINING PROTEIN"/>
    <property type="match status" value="1"/>
</dbReference>
<dbReference type="GO" id="GO:0008168">
    <property type="term" value="F:methyltransferase activity"/>
    <property type="evidence" value="ECO:0007669"/>
    <property type="project" value="UniProtKB-KW"/>
</dbReference>
<evidence type="ECO:0000256" key="5">
    <source>
        <dbReference type="ARBA" id="ARBA00022679"/>
    </source>
</evidence>
<evidence type="ECO:0000256" key="6">
    <source>
        <dbReference type="ARBA" id="ARBA00022691"/>
    </source>
</evidence>
<proteinExistence type="inferred from homology"/>
<evidence type="ECO:0000256" key="3">
    <source>
        <dbReference type="ARBA" id="ARBA00022552"/>
    </source>
</evidence>
<dbReference type="SUPFAM" id="SSF88697">
    <property type="entry name" value="PUA domain-like"/>
    <property type="match status" value="1"/>
</dbReference>
<dbReference type="GO" id="GO:0006364">
    <property type="term" value="P:rRNA processing"/>
    <property type="evidence" value="ECO:0007669"/>
    <property type="project" value="UniProtKB-KW"/>
</dbReference>
<dbReference type="Pfam" id="PF17785">
    <property type="entry name" value="PUA_3"/>
    <property type="match status" value="1"/>
</dbReference>
<dbReference type="CDD" id="cd11572">
    <property type="entry name" value="RlmI_M_like"/>
    <property type="match status" value="1"/>
</dbReference>
<comment type="similarity">
    <text evidence="8">Belongs to the methyltransferase superfamily. RlmI family.</text>
</comment>
<dbReference type="CDD" id="cd02440">
    <property type="entry name" value="AdoMet_MTases"/>
    <property type="match status" value="1"/>
</dbReference>
<evidence type="ECO:0000256" key="8">
    <source>
        <dbReference type="ARBA" id="ARBA00038091"/>
    </source>
</evidence>
<protein>
    <submittedName>
        <fullName evidence="10">SAM-dependent methyltransferase</fullName>
    </submittedName>
</protein>
<dbReference type="InterPro" id="IPR002478">
    <property type="entry name" value="PUA"/>
</dbReference>
<keyword evidence="5 10" id="KW-0808">Transferase</keyword>